<dbReference type="Gene3D" id="3.40.50.410">
    <property type="entry name" value="von Willebrand factor, type A domain"/>
    <property type="match status" value="1"/>
</dbReference>
<comment type="caution">
    <text evidence="2">The sequence shown here is derived from an EMBL/GenBank/DDBJ whole genome shotgun (WGS) entry which is preliminary data.</text>
</comment>
<dbReference type="CDD" id="cd00198">
    <property type="entry name" value="vWFA"/>
    <property type="match status" value="1"/>
</dbReference>
<protein>
    <submittedName>
        <fullName evidence="2">VWA domain-containing protein</fullName>
    </submittedName>
</protein>
<name>A0A928ZA17_9CYAN</name>
<dbReference type="SUPFAM" id="SSF53850">
    <property type="entry name" value="Periplasmic binding protein-like II"/>
    <property type="match status" value="1"/>
</dbReference>
<dbReference type="Proteomes" id="UP000621799">
    <property type="component" value="Unassembled WGS sequence"/>
</dbReference>
<reference evidence="2" key="1">
    <citation type="submission" date="2020-10" db="EMBL/GenBank/DDBJ databases">
        <authorList>
            <person name="Castelo-Branco R."/>
            <person name="Eusebio N."/>
            <person name="Adriana R."/>
            <person name="Vieira A."/>
            <person name="Brugerolle De Fraissinette N."/>
            <person name="Rezende De Castro R."/>
            <person name="Schneider M.P."/>
            <person name="Vasconcelos V."/>
            <person name="Leao P.N."/>
        </authorList>
    </citation>
    <scope>NUCLEOTIDE SEQUENCE</scope>
    <source>
        <strain evidence="2">LEGE 11467</strain>
    </source>
</reference>
<dbReference type="AlphaFoldDB" id="A0A928ZA17"/>
<dbReference type="Pfam" id="PF00092">
    <property type="entry name" value="VWA"/>
    <property type="match status" value="1"/>
</dbReference>
<dbReference type="SUPFAM" id="SSF53300">
    <property type="entry name" value="vWA-like"/>
    <property type="match status" value="1"/>
</dbReference>
<dbReference type="SMART" id="SM00327">
    <property type="entry name" value="VWA"/>
    <property type="match status" value="1"/>
</dbReference>
<dbReference type="InterPro" id="IPR002035">
    <property type="entry name" value="VWF_A"/>
</dbReference>
<feature type="domain" description="VWFA" evidence="1">
    <location>
        <begin position="389"/>
        <end position="563"/>
    </location>
</feature>
<sequence>MLTVHSFQRLRAGQLFLPRCTSRHLENTILPRISVQTELIPDEIALNYSTENIAEPLPDVEKYPLYGAQPSTDPNAVYIEIFSSAEKANGKKIDERWLVDVAEAFNQQQFTTSSQQVIQVGIRKIPSGVGERTIAGGAAQPAMVRSHGLWLEMLKSKGIGVNLVTDSLLPNNAGFVIQNQLKKELWGNEDVTFDRVLDAILAGKITVGYTNPFTSSTGMNLLHTLLWQAAGHHQDGSPLTSTDLQSPQVRSVFETHQKQVLITALITPDLKNIAIRDPQKLPAFAVSYLDYSSLKQLPEFAQTSYIPFGIPHSNPLAGFSWNTAQQQEALQKFAEFANTQAMQKLAPDMGDEVINYIQRPDLPKLPAGDVLIEAQSFWKKQKDGDRTVYLMGVIDTSGSMEGEPLNAVKSGLQIASKEINSGNYFGLITFDDRPHFRLPLAPFDTLQHQRLLAAIDYLRADGSTAMYDAIMVGLSELMKYQKDDPNGRFYLLVLTDGDTNRGFNFARVKSIIQESGVRVYPIAYGDVNQSELDEIAALRESTVKLGTPENVQGLLKGLFQTNL</sequence>
<evidence type="ECO:0000313" key="2">
    <source>
        <dbReference type="EMBL" id="MBE9042354.1"/>
    </source>
</evidence>
<evidence type="ECO:0000313" key="3">
    <source>
        <dbReference type="Proteomes" id="UP000621799"/>
    </source>
</evidence>
<dbReference type="EMBL" id="JADEXN010000341">
    <property type="protein sequence ID" value="MBE9042354.1"/>
    <property type="molecule type" value="Genomic_DNA"/>
</dbReference>
<keyword evidence="3" id="KW-1185">Reference proteome</keyword>
<dbReference type="PROSITE" id="PS50234">
    <property type="entry name" value="VWFA"/>
    <property type="match status" value="1"/>
</dbReference>
<proteinExistence type="predicted"/>
<dbReference type="InterPro" id="IPR036465">
    <property type="entry name" value="vWFA_dom_sf"/>
</dbReference>
<dbReference type="RefSeq" id="WP_264322518.1">
    <property type="nucleotide sequence ID" value="NZ_JADEXN010000341.1"/>
</dbReference>
<gene>
    <name evidence="2" type="ORF">IQ235_16395</name>
</gene>
<accession>A0A928ZA17</accession>
<organism evidence="2 3">
    <name type="scientific">Zarconia navalis LEGE 11467</name>
    <dbReference type="NCBI Taxonomy" id="1828826"/>
    <lineage>
        <taxon>Bacteria</taxon>
        <taxon>Bacillati</taxon>
        <taxon>Cyanobacteriota</taxon>
        <taxon>Cyanophyceae</taxon>
        <taxon>Oscillatoriophycideae</taxon>
        <taxon>Oscillatoriales</taxon>
        <taxon>Oscillatoriales incertae sedis</taxon>
        <taxon>Zarconia</taxon>
        <taxon>Zarconia navalis</taxon>
    </lineage>
</organism>
<evidence type="ECO:0000259" key="1">
    <source>
        <dbReference type="PROSITE" id="PS50234"/>
    </source>
</evidence>